<dbReference type="EMBL" id="OZ035827">
    <property type="protein sequence ID" value="CAL1605664.1"/>
    <property type="molecule type" value="Genomic_DNA"/>
</dbReference>
<dbReference type="PROSITE" id="PS00866">
    <property type="entry name" value="CPSASE_1"/>
    <property type="match status" value="2"/>
</dbReference>
<comment type="similarity">
    <text evidence="22">In the 2nd section; belongs to the CarB family.</text>
</comment>
<dbReference type="Pfam" id="PF12890">
    <property type="entry name" value="DHOase"/>
    <property type="match status" value="1"/>
</dbReference>
<dbReference type="InterPro" id="IPR011761">
    <property type="entry name" value="ATP-grasp"/>
</dbReference>
<dbReference type="Gene3D" id="3.40.50.1380">
    <property type="entry name" value="Methylglyoxal synthase-like domain"/>
    <property type="match status" value="1"/>
</dbReference>
<dbReference type="InterPro" id="IPR011607">
    <property type="entry name" value="MGS-like_dom"/>
</dbReference>
<keyword evidence="10" id="KW-0808">Transferase</keyword>
<keyword evidence="35" id="KW-1185">Reference proteome</keyword>
<comment type="catalytic activity">
    <reaction evidence="24">
        <text>hydrogencarbonate + NH4(+) + 2 ATP = carbamoyl phosphate + 2 ADP + phosphate + 2 H(+)</text>
        <dbReference type="Rhea" id="RHEA:18029"/>
        <dbReference type="ChEBI" id="CHEBI:15378"/>
        <dbReference type="ChEBI" id="CHEBI:17544"/>
        <dbReference type="ChEBI" id="CHEBI:28938"/>
        <dbReference type="ChEBI" id="CHEBI:30616"/>
        <dbReference type="ChEBI" id="CHEBI:43474"/>
        <dbReference type="ChEBI" id="CHEBI:58228"/>
        <dbReference type="ChEBI" id="CHEBI:456216"/>
        <dbReference type="EC" id="6.3.4.16"/>
    </reaction>
</comment>
<evidence type="ECO:0000256" key="3">
    <source>
        <dbReference type="ARBA" id="ARBA00004812"/>
    </source>
</evidence>
<feature type="compositionally biased region" description="Gly residues" evidence="31">
    <location>
        <begin position="324"/>
        <end position="337"/>
    </location>
</feature>
<evidence type="ECO:0000256" key="14">
    <source>
        <dbReference type="ARBA" id="ARBA00022801"/>
    </source>
</evidence>
<dbReference type="GO" id="GO:0004070">
    <property type="term" value="F:aspartate carbamoyltransferase activity"/>
    <property type="evidence" value="ECO:0007669"/>
    <property type="project" value="UniProtKB-EC"/>
</dbReference>
<evidence type="ECO:0000259" key="33">
    <source>
        <dbReference type="PROSITE" id="PS51855"/>
    </source>
</evidence>
<dbReference type="InterPro" id="IPR017926">
    <property type="entry name" value="GATASE"/>
</dbReference>
<keyword evidence="14" id="KW-0378">Hydrolase</keyword>
<dbReference type="SUPFAM" id="SSF51556">
    <property type="entry name" value="Metallo-dependent hydrolases"/>
    <property type="match status" value="1"/>
</dbReference>
<feature type="region of interest" description="Disordered" evidence="31">
    <location>
        <begin position="2005"/>
        <end position="2077"/>
    </location>
</feature>
<dbReference type="Pfam" id="PF02142">
    <property type="entry name" value="MGS"/>
    <property type="match status" value="1"/>
</dbReference>
<dbReference type="SUPFAM" id="SSF53671">
    <property type="entry name" value="Aspartate/ornithine carbamoyltransferase"/>
    <property type="match status" value="1"/>
</dbReference>
<evidence type="ECO:0000313" key="34">
    <source>
        <dbReference type="EMBL" id="CAL1605664.1"/>
    </source>
</evidence>
<keyword evidence="11" id="KW-0479">Metal-binding</keyword>
<dbReference type="InterPro" id="IPR032466">
    <property type="entry name" value="Metal_Hydrolase"/>
</dbReference>
<feature type="domain" description="ATP-grasp" evidence="32">
    <location>
        <begin position="1240"/>
        <end position="1431"/>
    </location>
</feature>
<dbReference type="CDD" id="cd01423">
    <property type="entry name" value="MGS_CPS_I_III"/>
    <property type="match status" value="1"/>
</dbReference>
<keyword evidence="17" id="KW-0539">Nucleus</keyword>
<comment type="catalytic activity">
    <reaction evidence="25">
        <text>hydrogencarbonate + L-glutamine + 2 ATP + H2O = carbamoyl phosphate + L-glutamate + 2 ADP + phosphate + 2 H(+)</text>
        <dbReference type="Rhea" id="RHEA:18633"/>
        <dbReference type="ChEBI" id="CHEBI:15377"/>
        <dbReference type="ChEBI" id="CHEBI:15378"/>
        <dbReference type="ChEBI" id="CHEBI:17544"/>
        <dbReference type="ChEBI" id="CHEBI:29985"/>
        <dbReference type="ChEBI" id="CHEBI:30616"/>
        <dbReference type="ChEBI" id="CHEBI:43474"/>
        <dbReference type="ChEBI" id="CHEBI:58228"/>
        <dbReference type="ChEBI" id="CHEBI:58359"/>
        <dbReference type="ChEBI" id="CHEBI:456216"/>
        <dbReference type="EC" id="6.3.5.5"/>
    </reaction>
</comment>
<comment type="catalytic activity">
    <reaction evidence="26">
        <text>carbamoyl phosphate + L-aspartate = N-carbamoyl-L-aspartate + phosphate + H(+)</text>
        <dbReference type="Rhea" id="RHEA:20013"/>
        <dbReference type="ChEBI" id="CHEBI:15378"/>
        <dbReference type="ChEBI" id="CHEBI:29991"/>
        <dbReference type="ChEBI" id="CHEBI:32814"/>
        <dbReference type="ChEBI" id="CHEBI:43474"/>
        <dbReference type="ChEBI" id="CHEBI:58228"/>
        <dbReference type="EC" id="2.1.3.2"/>
    </reaction>
</comment>
<dbReference type="PRINTS" id="PR00100">
    <property type="entry name" value="AOTCASE"/>
</dbReference>
<evidence type="ECO:0000256" key="7">
    <source>
        <dbReference type="ARBA" id="ARBA00013008"/>
    </source>
</evidence>
<dbReference type="Proteomes" id="UP001497482">
    <property type="component" value="Chromosome 5"/>
</dbReference>
<dbReference type="Pfam" id="PF00117">
    <property type="entry name" value="GATase"/>
    <property type="match status" value="1"/>
</dbReference>
<dbReference type="SUPFAM" id="SSF48108">
    <property type="entry name" value="Carbamoyl phosphate synthetase, large subunit connection domain"/>
    <property type="match status" value="1"/>
</dbReference>
<dbReference type="PANTHER" id="PTHR11405">
    <property type="entry name" value="CARBAMOYLTRANSFERASE FAMILY MEMBER"/>
    <property type="match status" value="1"/>
</dbReference>
<evidence type="ECO:0000256" key="13">
    <source>
        <dbReference type="ARBA" id="ARBA00022741"/>
    </source>
</evidence>
<feature type="compositionally biased region" description="Basic and acidic residues" evidence="31">
    <location>
        <begin position="338"/>
        <end position="615"/>
    </location>
</feature>
<dbReference type="InterPro" id="IPR013815">
    <property type="entry name" value="ATP_grasp_subdomain_1"/>
</dbReference>
<dbReference type="Gene3D" id="3.40.50.880">
    <property type="match status" value="1"/>
</dbReference>
<evidence type="ECO:0000256" key="29">
    <source>
        <dbReference type="ARBA" id="ARBA00077900"/>
    </source>
</evidence>
<comment type="catalytic activity">
    <reaction evidence="27">
        <text>L-glutamine + H2O = L-glutamate + NH4(+)</text>
        <dbReference type="Rhea" id="RHEA:15889"/>
        <dbReference type="ChEBI" id="CHEBI:15377"/>
        <dbReference type="ChEBI" id="CHEBI:28938"/>
        <dbReference type="ChEBI" id="CHEBI:29985"/>
        <dbReference type="ChEBI" id="CHEBI:58359"/>
        <dbReference type="EC" id="3.5.1.2"/>
    </reaction>
</comment>
<evidence type="ECO:0000313" key="35">
    <source>
        <dbReference type="Proteomes" id="UP001497482"/>
    </source>
</evidence>
<protein>
    <recommendedName>
        <fullName evidence="28">Multifunctional protein CAD</fullName>
        <ecNumber evidence="7">2.1.3.2</ecNumber>
        <ecNumber evidence="6">3.5.1.2</ecNumber>
        <ecNumber evidence="23">6.3.4.16</ecNumber>
        <ecNumber evidence="5">6.3.5.5</ecNumber>
    </recommendedName>
    <alternativeName>
        <fullName evidence="29">Carbamoyl phosphate synthetase 2-aspartate transcarbamylase-dihydroorotase</fullName>
    </alternativeName>
</protein>
<evidence type="ECO:0000256" key="18">
    <source>
        <dbReference type="ARBA" id="ARBA00023268"/>
    </source>
</evidence>
<dbReference type="NCBIfam" id="NF002032">
    <property type="entry name" value="PRK00856.1"/>
    <property type="match status" value="1"/>
</dbReference>
<dbReference type="CDD" id="cd01316">
    <property type="entry name" value="CAD_DHOase"/>
    <property type="match status" value="1"/>
</dbReference>
<dbReference type="InterPro" id="IPR024403">
    <property type="entry name" value="DHOase_cat"/>
</dbReference>
<dbReference type="InterPro" id="IPR006130">
    <property type="entry name" value="Asp/Orn_carbamoylTrfase"/>
</dbReference>
<keyword evidence="16" id="KW-0665">Pyrimidine biosynthesis</keyword>
<dbReference type="InterPro" id="IPR016185">
    <property type="entry name" value="PreATP-grasp_dom_sf"/>
</dbReference>
<dbReference type="PROSITE" id="PS00867">
    <property type="entry name" value="CPSASE_2"/>
    <property type="match status" value="2"/>
</dbReference>
<evidence type="ECO:0000256" key="20">
    <source>
        <dbReference type="ARBA" id="ARBA00043979"/>
    </source>
</evidence>
<name>A0AAV2LX70_KNICA</name>
<dbReference type="InterPro" id="IPR036901">
    <property type="entry name" value="Asp/Orn_carbamoylTrfase_sf"/>
</dbReference>
<evidence type="ECO:0000256" key="28">
    <source>
        <dbReference type="ARBA" id="ARBA00070057"/>
    </source>
</evidence>
<dbReference type="InterPro" id="IPR011059">
    <property type="entry name" value="Metal-dep_hydrolase_composite"/>
</dbReference>
<gene>
    <name evidence="34" type="ORF">KC01_LOCUS33001</name>
</gene>
<dbReference type="Gene3D" id="3.40.50.20">
    <property type="match status" value="2"/>
</dbReference>
<feature type="domain" description="ATP-grasp" evidence="32">
    <location>
        <begin position="704"/>
        <end position="896"/>
    </location>
</feature>
<evidence type="ECO:0000256" key="9">
    <source>
        <dbReference type="ARBA" id="ARBA00022598"/>
    </source>
</evidence>
<dbReference type="InterPro" id="IPR006132">
    <property type="entry name" value="Asp/Orn_carbamoyltranf_P-bd"/>
</dbReference>
<dbReference type="SUPFAM" id="SSF51338">
    <property type="entry name" value="Composite domain of metallo-dependent hydrolases"/>
    <property type="match status" value="1"/>
</dbReference>
<dbReference type="SMART" id="SM01096">
    <property type="entry name" value="CPSase_L_D3"/>
    <property type="match status" value="1"/>
</dbReference>
<dbReference type="GO" id="GO:0005634">
    <property type="term" value="C:nucleus"/>
    <property type="evidence" value="ECO:0007669"/>
    <property type="project" value="UniProtKB-SubCell"/>
</dbReference>
<evidence type="ECO:0000256" key="19">
    <source>
        <dbReference type="ARBA" id="ARBA00043968"/>
    </source>
</evidence>
<evidence type="ECO:0000256" key="24">
    <source>
        <dbReference type="ARBA" id="ARBA00047359"/>
    </source>
</evidence>
<dbReference type="GO" id="GO:0006228">
    <property type="term" value="P:UTP biosynthetic process"/>
    <property type="evidence" value="ECO:0007669"/>
    <property type="project" value="TreeGrafter"/>
</dbReference>
<dbReference type="FunFam" id="1.10.1030.10:FF:000001">
    <property type="entry name" value="Carbamoyl-phosphate synthase large chain"/>
    <property type="match status" value="1"/>
</dbReference>
<dbReference type="EC" id="6.3.4.16" evidence="23"/>
<dbReference type="SUPFAM" id="SSF52317">
    <property type="entry name" value="Class I glutamine amidotransferase-like"/>
    <property type="match status" value="1"/>
</dbReference>
<evidence type="ECO:0000256" key="6">
    <source>
        <dbReference type="ARBA" id="ARBA00012918"/>
    </source>
</evidence>
<evidence type="ECO:0000256" key="23">
    <source>
        <dbReference type="ARBA" id="ARBA00044063"/>
    </source>
</evidence>
<dbReference type="GO" id="GO:0004359">
    <property type="term" value="F:glutaminase activity"/>
    <property type="evidence" value="ECO:0007669"/>
    <property type="project" value="UniProtKB-EC"/>
</dbReference>
<dbReference type="GO" id="GO:0019240">
    <property type="term" value="P:citrulline biosynthetic process"/>
    <property type="evidence" value="ECO:0007669"/>
    <property type="project" value="TreeGrafter"/>
</dbReference>
<dbReference type="Gene3D" id="3.30.1490.20">
    <property type="entry name" value="ATP-grasp fold, A domain"/>
    <property type="match status" value="1"/>
</dbReference>
<evidence type="ECO:0000256" key="11">
    <source>
        <dbReference type="ARBA" id="ARBA00022723"/>
    </source>
</evidence>
<dbReference type="NCBIfam" id="TIGR00670">
    <property type="entry name" value="asp_carb_tr"/>
    <property type="match status" value="1"/>
</dbReference>
<organism evidence="34 35">
    <name type="scientific">Knipowitschia caucasica</name>
    <name type="common">Caucasian dwarf goby</name>
    <name type="synonym">Pomatoschistus caucasicus</name>
    <dbReference type="NCBI Taxonomy" id="637954"/>
    <lineage>
        <taxon>Eukaryota</taxon>
        <taxon>Metazoa</taxon>
        <taxon>Chordata</taxon>
        <taxon>Craniata</taxon>
        <taxon>Vertebrata</taxon>
        <taxon>Euteleostomi</taxon>
        <taxon>Actinopterygii</taxon>
        <taxon>Neopterygii</taxon>
        <taxon>Teleostei</taxon>
        <taxon>Neoteleostei</taxon>
        <taxon>Acanthomorphata</taxon>
        <taxon>Gobiaria</taxon>
        <taxon>Gobiiformes</taxon>
        <taxon>Gobioidei</taxon>
        <taxon>Gobiidae</taxon>
        <taxon>Gobiinae</taxon>
        <taxon>Knipowitschia</taxon>
    </lineage>
</organism>
<dbReference type="PROSITE" id="PS51273">
    <property type="entry name" value="GATASE_TYPE_1"/>
    <property type="match status" value="1"/>
</dbReference>
<dbReference type="GO" id="GO:0006207">
    <property type="term" value="P:'de novo' pyrimidine nucleobase biosynthetic process"/>
    <property type="evidence" value="ECO:0007669"/>
    <property type="project" value="InterPro"/>
</dbReference>
<evidence type="ECO:0000256" key="27">
    <source>
        <dbReference type="ARBA" id="ARBA00049534"/>
    </source>
</evidence>
<dbReference type="FunFam" id="3.40.50.1370:FF:000005">
    <property type="entry name" value="CAD protein-like isoform X1"/>
    <property type="match status" value="1"/>
</dbReference>
<feature type="compositionally biased region" description="Gly residues" evidence="31">
    <location>
        <begin position="202"/>
        <end position="212"/>
    </location>
</feature>
<comment type="cofactor">
    <cofactor evidence="1">
        <name>Zn(2+)</name>
        <dbReference type="ChEBI" id="CHEBI:29105"/>
    </cofactor>
</comment>
<evidence type="ECO:0000256" key="21">
    <source>
        <dbReference type="ARBA" id="ARBA00043984"/>
    </source>
</evidence>
<dbReference type="InterPro" id="IPR002195">
    <property type="entry name" value="Dihydroorotase_CS"/>
</dbReference>
<dbReference type="InterPro" id="IPR002082">
    <property type="entry name" value="Asp_carbamoyltransf"/>
</dbReference>
<dbReference type="NCBIfam" id="TIGR01369">
    <property type="entry name" value="CPSaseII_lrg"/>
    <property type="match status" value="1"/>
</dbReference>
<dbReference type="Pfam" id="PF00185">
    <property type="entry name" value="OTCace"/>
    <property type="match status" value="1"/>
</dbReference>
<evidence type="ECO:0000256" key="17">
    <source>
        <dbReference type="ARBA" id="ARBA00023242"/>
    </source>
</evidence>
<dbReference type="Gene3D" id="3.20.20.140">
    <property type="entry name" value="Metal-dependent hydrolases"/>
    <property type="match status" value="1"/>
</dbReference>
<dbReference type="InterPro" id="IPR005480">
    <property type="entry name" value="CPSase_lsu_oligo"/>
</dbReference>
<evidence type="ECO:0000256" key="22">
    <source>
        <dbReference type="ARBA" id="ARBA00043998"/>
    </source>
</evidence>
<dbReference type="PROSITE" id="PS00097">
    <property type="entry name" value="CARBAMOYLTRANSFERASE"/>
    <property type="match status" value="1"/>
</dbReference>
<evidence type="ECO:0000256" key="15">
    <source>
        <dbReference type="ARBA" id="ARBA00022840"/>
    </source>
</evidence>
<feature type="domain" description="MGS-like" evidence="33">
    <location>
        <begin position="1496"/>
        <end position="1649"/>
    </location>
</feature>
<dbReference type="InterPro" id="IPR058047">
    <property type="entry name" value="CPSase_preATP-grasp"/>
</dbReference>
<dbReference type="PROSITE" id="PS51855">
    <property type="entry name" value="MGS"/>
    <property type="match status" value="1"/>
</dbReference>
<dbReference type="GO" id="GO:0004151">
    <property type="term" value="F:dihydroorotase activity"/>
    <property type="evidence" value="ECO:0007669"/>
    <property type="project" value="TreeGrafter"/>
</dbReference>
<evidence type="ECO:0000259" key="32">
    <source>
        <dbReference type="PROSITE" id="PS50975"/>
    </source>
</evidence>
<dbReference type="InterPro" id="IPR005479">
    <property type="entry name" value="CPAse_ATP-bd"/>
</dbReference>
<dbReference type="FunFam" id="3.40.50.20:FF:000002">
    <property type="entry name" value="Carbamoyl-phosphate synthase large chain"/>
    <property type="match status" value="1"/>
</dbReference>
<evidence type="ECO:0000256" key="26">
    <source>
        <dbReference type="ARBA" id="ARBA00048859"/>
    </source>
</evidence>
<accession>A0AAV2LX70</accession>
<reference evidence="34 35" key="1">
    <citation type="submission" date="2024-04" db="EMBL/GenBank/DDBJ databases">
        <authorList>
            <person name="Waldvogel A.-M."/>
            <person name="Schoenle A."/>
        </authorList>
    </citation>
    <scope>NUCLEOTIDE SEQUENCE [LARGE SCALE GENOMIC DNA]</scope>
</reference>
<dbReference type="Pfam" id="PF25596">
    <property type="entry name" value="CPSase_L_D1"/>
    <property type="match status" value="2"/>
</dbReference>
<dbReference type="FunFam" id="3.30.1490.20:FF:000001">
    <property type="entry name" value="Carbamoyl-phosphate synthase large chain"/>
    <property type="match status" value="1"/>
</dbReference>
<dbReference type="GO" id="GO:0004087">
    <property type="term" value="F:carbamoyl-phosphate synthase (ammonia) activity"/>
    <property type="evidence" value="ECO:0007669"/>
    <property type="project" value="UniProtKB-EC"/>
</dbReference>
<dbReference type="GO" id="GO:0016597">
    <property type="term" value="F:amino acid binding"/>
    <property type="evidence" value="ECO:0007669"/>
    <property type="project" value="InterPro"/>
</dbReference>
<dbReference type="FunFam" id="3.30.470.20:FF:000001">
    <property type="entry name" value="Carbamoyl-phosphate synthase large chain"/>
    <property type="match status" value="1"/>
</dbReference>
<dbReference type="InterPro" id="IPR006131">
    <property type="entry name" value="Asp_carbamoyltransf_Asp/Orn-bd"/>
</dbReference>
<evidence type="ECO:0000256" key="25">
    <source>
        <dbReference type="ARBA" id="ARBA00048816"/>
    </source>
</evidence>
<evidence type="ECO:0000256" key="5">
    <source>
        <dbReference type="ARBA" id="ARBA00012738"/>
    </source>
</evidence>
<evidence type="ECO:0000256" key="8">
    <source>
        <dbReference type="ARBA" id="ARBA00022533"/>
    </source>
</evidence>
<dbReference type="PRINTS" id="PR00101">
    <property type="entry name" value="ATCASE"/>
</dbReference>
<evidence type="ECO:0000256" key="4">
    <source>
        <dbReference type="ARBA" id="ARBA00004852"/>
    </source>
</evidence>
<evidence type="ECO:0000256" key="10">
    <source>
        <dbReference type="ARBA" id="ARBA00022679"/>
    </source>
</evidence>
<comment type="pathway">
    <text evidence="3">Pyrimidine metabolism; UMP biosynthesis via de novo pathway; (S)-dihydroorotate from bicarbonate: step 1/3.</text>
</comment>
<dbReference type="Pfam" id="PF02787">
    <property type="entry name" value="CPSase_L_D3"/>
    <property type="match status" value="1"/>
</dbReference>
<feature type="region of interest" description="Disordered" evidence="31">
    <location>
        <begin position="199"/>
        <end position="654"/>
    </location>
</feature>
<evidence type="ECO:0000256" key="16">
    <source>
        <dbReference type="ARBA" id="ARBA00022975"/>
    </source>
</evidence>
<dbReference type="Pfam" id="PF02729">
    <property type="entry name" value="OTCace_N"/>
    <property type="match status" value="1"/>
</dbReference>
<dbReference type="FunFam" id="3.40.50.1380:FF:000005">
    <property type="entry name" value="CAD protein-like isoform X1"/>
    <property type="match status" value="1"/>
</dbReference>
<keyword evidence="18" id="KW-0511">Multifunctional enzyme</keyword>
<dbReference type="PROSITE" id="PS00482">
    <property type="entry name" value="DIHYDROOROTASE_1"/>
    <property type="match status" value="1"/>
</dbReference>
<feature type="compositionally biased region" description="Pro residues" evidence="31">
    <location>
        <begin position="2013"/>
        <end position="2022"/>
    </location>
</feature>
<feature type="compositionally biased region" description="Basic and acidic residues" evidence="31">
    <location>
        <begin position="267"/>
        <end position="307"/>
    </location>
</feature>
<comment type="similarity">
    <text evidence="20">In the C-terminal section; belongs to the aspartate/ornithine carbamoyltransferase superfamily. ATCase family.</text>
</comment>
<dbReference type="SUPFAM" id="SSF52335">
    <property type="entry name" value="Methylglyoxal synthase-like"/>
    <property type="match status" value="1"/>
</dbReference>
<keyword evidence="12" id="KW-0677">Repeat</keyword>
<dbReference type="FunFam" id="3.40.50.20:FF:000001">
    <property type="entry name" value="Carbamoyl-phosphate synthase large chain"/>
    <property type="match status" value="1"/>
</dbReference>
<keyword evidence="15 30" id="KW-0067">ATP-binding</keyword>
<dbReference type="GO" id="GO:0005524">
    <property type="term" value="F:ATP binding"/>
    <property type="evidence" value="ECO:0007669"/>
    <property type="project" value="UniProtKB-UniRule"/>
</dbReference>
<dbReference type="NCBIfam" id="NF003671">
    <property type="entry name" value="PRK05294.1"/>
    <property type="match status" value="1"/>
</dbReference>
<dbReference type="FunFam" id="3.20.20.140:FF:000015">
    <property type="entry name" value="CAD protein isoform X2"/>
    <property type="match status" value="1"/>
</dbReference>
<dbReference type="FunFam" id="3.30.470.20:FF:000004">
    <property type="entry name" value="Carbamoyl-phosphate synthase (glutamine-hydrolyzing)"/>
    <property type="match status" value="1"/>
</dbReference>
<dbReference type="SUPFAM" id="SSF52440">
    <property type="entry name" value="PreATP-grasp domain"/>
    <property type="match status" value="2"/>
</dbReference>
<evidence type="ECO:0000256" key="2">
    <source>
        <dbReference type="ARBA" id="ARBA00004123"/>
    </source>
</evidence>
<dbReference type="Pfam" id="PF02786">
    <property type="entry name" value="CPSase_L_D2"/>
    <property type="match status" value="2"/>
</dbReference>
<dbReference type="GO" id="GO:0005829">
    <property type="term" value="C:cytosol"/>
    <property type="evidence" value="ECO:0007669"/>
    <property type="project" value="TreeGrafter"/>
</dbReference>
<dbReference type="PRINTS" id="PR00099">
    <property type="entry name" value="CPSGATASE"/>
</dbReference>
<sequence>MGSVGSRVVRYGNRGHNQPCIHKDTQRCFITSQNHGFAVDPETLPSGWDVLFTNANDHSNEGIVHQTLPLFSVQFHPEHMAGPTDLVSLFDVFMETVREHIEGRVSKTVKQRLTELLTFAEAPDPKEVVRPRKVLILGSGGLSIGQAGEFDYSGSQAIKALKEEKIQSVLINPNIATVQTSTGLADKVYFLPITADYVTQTGTGGRETGTGGRETETGTGGRETETGTGGRETETGTGGRETETGTGGRETETGTGGRETETGTGGRETETETGGRETETETGGRETETETGGERDRDRGRETETGGRETGTGGRETEAETGGRETGTGGRETGTGGRETETGGRETETETGGRETETETGGRETETETGERDRDRDRGERDRDRDRGERDRDRGERDRDRGERDRGERDRDRDRDRGERDRDRDRGERDRDRDRGERDRDRDRGERDRDRDRGERDRDRDRGERDRDRDRGERDRDRDRDRGERDRDRDRGERDRDRDRGERDRDRDRDRGERDRDRDRDRGERDRDRDRGERDRDRDRGERDRDRDRGERDQDRDRDRDRGERDRDRDRDRDRGERDRDREERDRDRDRGERDRDRDRGERDRDRDRGGRETETGTGGRETETGTGGRETETGTGGRETETGTGNGGRETETRGRDLIILQITALNCGVELTKRGVLEQYGVRVLGTPVSSIEMTEDRKVFVEKMEEINEHVAPSEAAFSVEQAVAAAERLGYPVLVRSAFALGGLGSGFANSREELVSLVTAAFAHTSQVLVDKSLKGWKEIEYEVVRDAYDNCITVCNMENMDPLGIHTGESIVVAPSQTLNDREYNMLRTTALKVIRHLGIVGECNIQYALNPESEQYYIIEVNARLSRSSALASKATGYPLAYVAAKLGLGIPLPQLKNSVTNSTTANFEPSLDYCVVKVPRWDLSKFLRVSTQIGSSMKSVGEVMAIGRSFEEAFQKALRMVDENCVGFDHTIKPASEKELQTPTDKRIFVLAAALREGYSVEKLYDLTKIDRWFLHKMKNIVDHEKLLETFKQDESAMPPQVMRKAKQLGFSDKQIALAVQSTELAVRRLRGLWSVLPVVKQIDTVAAEWPAHTNYLYLTYHGSESDITFSSQHVMVIGSGVYRIGSSVEFDWCAVGCISELRKMGYKTIMVNYNPETVSTDYDMCDRLYFDEISFEVVMDIYERENPEGVVLSMGGQLPNNIAMSLHRQQCRILGTSPEFIDNAENRFKFSRMLDAIGISQPRWKELSDTQSAVGFCESVGYPCLVRPSYVLSGAAMNVAYTDSDLVKFLSSAVAVSKEHPVVISKFIQEAKEIDVDAVALDGVVLAIAVSEHVENAGVHSGDATLVTPPQDLNQKTIDRIKTIVHAIGLELQVTGPFNLQLIAKDDQLKVIECNVRVSRSFPFVSKTLGVDLVALATRAIMGEEVEPVGLMTGKGVVGVKVPQFSFSRLAGADVVLGVEMTSTGEVACFGENRYEAYLKAMLSTGFKIPQKNILLSIGSYKNKSELLPTVQALESLGYDLYASVGTADFYTEHGVKVTAVDWPFEEEEACRDKQPSIMDYLEENHFDLVINLSMRNSGGRRLSSFVTKGYRTRRMAVDYSVPLIIDIKCTKLFVQALHRIGRCPPVKTHVDSMTSQTLVRLPGLIDVHVHLREPGAVHKEDFSSGTAAALAGGITMVCAMPNTSPAVTDASSLGLVQKLAKAGCRCDYALYLGASSENAAALASIAHQAVALKMYLNDTYSTLKMDNVSLWMEHFEKWPKSLPIVAHAERQSVAAILMVAQLYQRPVHIAHVARKEEILLIRAAKQRGLQVTCEVAPHHLFLCDEDIVEIGPGRAQVRPTLATREDQAALWENMDIIDCFATDHAPHSVEEKSASSPPPGFPGLETMLPLLLTAVSEGRLSLDDVIQRLYENPRRIFNLPAQDNTYVEVDLEQEWQIPSFMRFTKSKWTPFCGRRVKGKVMRVVLRGEVAYIDGQVLVAPGYGEDVKTWPAQLPAESKEAPTTPEPLRPTPPRDLIRTRAHSPRRSGDRGFLLPPRIHRCSDPGLPQELASLPPSGDPYAHPPPLSRLLSPQALPPAVPVSHLQVSPLLHPLVGQHILSVKQFTKEQMSHLFNVAHSLRLMVQKERNLDILKGRVMASMFYEVSTRTSSSFASAMFRLGGAVVQFTETTSSSQKGESLSDSVQTMSGYADVLVLRHPTPGAVESASRLCRKPVINAGDGVGEHPTQALLDVFTIREELGTVNGMTITMVGDLKHGRTVHSLAKLLTQYRITLRYVAPKNLHMPPEICSYVASRGIKQEEFESIEEALPDTDVLYMTRIQKERFSSEEEYQACFGQFILSPHIMTGAKKKMVVMHPLPRVNEISAEVDSDPRAAYFRQAENGMYIRMALLATVLGR</sequence>
<comment type="similarity">
    <text evidence="19">In the 3rd section; belongs to the metallo-dependent hydrolases superfamily. DHOase family. CAD subfamily.</text>
</comment>
<comment type="similarity">
    <text evidence="21">In the N-terminal section; belongs to the CarA family.</text>
</comment>
<dbReference type="Gene3D" id="1.10.1030.10">
    <property type="entry name" value="Carbamoyl-phosphate synthetase, large subunit oligomerisation domain"/>
    <property type="match status" value="1"/>
</dbReference>
<dbReference type="PRINTS" id="PR00098">
    <property type="entry name" value="CPSASE"/>
</dbReference>
<dbReference type="EC" id="6.3.5.5" evidence="5"/>
<evidence type="ECO:0000256" key="12">
    <source>
        <dbReference type="ARBA" id="ARBA00022737"/>
    </source>
</evidence>
<evidence type="ECO:0000256" key="31">
    <source>
        <dbReference type="SAM" id="MobiDB-lite"/>
    </source>
</evidence>
<dbReference type="HAMAP" id="MF_00001">
    <property type="entry name" value="Asp_carb_tr"/>
    <property type="match status" value="1"/>
</dbReference>
<dbReference type="Gene3D" id="3.40.50.1370">
    <property type="entry name" value="Aspartate/ornithine carbamoyltransferase"/>
    <property type="match status" value="2"/>
</dbReference>
<dbReference type="EC" id="3.5.1.2" evidence="6"/>
<dbReference type="SUPFAM" id="SSF56059">
    <property type="entry name" value="Glutathione synthetase ATP-binding domain-like"/>
    <property type="match status" value="2"/>
</dbReference>
<proteinExistence type="inferred from homology"/>
<comment type="pathway">
    <text evidence="4">Pyrimidine metabolism; UMP biosynthesis via de novo pathway; (S)-dihydroorotate from bicarbonate: step 2/3.</text>
</comment>
<dbReference type="InterPro" id="IPR036914">
    <property type="entry name" value="MGS-like_dom_sf"/>
</dbReference>
<keyword evidence="13 30" id="KW-0547">Nucleotide-binding</keyword>
<dbReference type="PROSITE" id="PS00483">
    <property type="entry name" value="DIHYDROOROTASE_2"/>
    <property type="match status" value="1"/>
</dbReference>
<dbReference type="GO" id="GO:0046872">
    <property type="term" value="F:metal ion binding"/>
    <property type="evidence" value="ECO:0007669"/>
    <property type="project" value="UniProtKB-KW"/>
</dbReference>
<dbReference type="SMART" id="SM00851">
    <property type="entry name" value="MGS"/>
    <property type="match status" value="1"/>
</dbReference>
<evidence type="ECO:0000256" key="1">
    <source>
        <dbReference type="ARBA" id="ARBA00001947"/>
    </source>
</evidence>
<dbReference type="EC" id="2.1.3.2" evidence="7"/>
<dbReference type="GO" id="GO:0006541">
    <property type="term" value="P:glutamine metabolic process"/>
    <property type="evidence" value="ECO:0007669"/>
    <property type="project" value="TreeGrafter"/>
</dbReference>
<dbReference type="GO" id="GO:0004088">
    <property type="term" value="F:carbamoyl-phosphate synthase (glutamine-hydrolyzing) activity"/>
    <property type="evidence" value="ECO:0007669"/>
    <property type="project" value="UniProtKB-EC"/>
</dbReference>
<dbReference type="PROSITE" id="PS50975">
    <property type="entry name" value="ATP_GRASP"/>
    <property type="match status" value="2"/>
</dbReference>
<dbReference type="InterPro" id="IPR005483">
    <property type="entry name" value="CPSase_dom"/>
</dbReference>
<dbReference type="FunFam" id="3.40.50.1370:FF:000002">
    <property type="entry name" value="Aspartate carbamoyltransferase 2"/>
    <property type="match status" value="1"/>
</dbReference>
<comment type="subcellular location">
    <subcellularLocation>
        <location evidence="2">Nucleus</location>
    </subcellularLocation>
</comment>
<dbReference type="NCBIfam" id="NF009455">
    <property type="entry name" value="PRK12815.1"/>
    <property type="match status" value="1"/>
</dbReference>
<dbReference type="Gene3D" id="3.30.470.20">
    <property type="entry name" value="ATP-grasp fold, B domain"/>
    <property type="match status" value="2"/>
</dbReference>
<dbReference type="InterPro" id="IPR029062">
    <property type="entry name" value="Class_I_gatase-like"/>
</dbReference>
<dbReference type="InterPro" id="IPR006275">
    <property type="entry name" value="CPSase_lsu"/>
</dbReference>
<dbReference type="PANTHER" id="PTHR11405:SF5">
    <property type="entry name" value="CAD PROTEIN"/>
    <property type="match status" value="1"/>
</dbReference>
<keyword evidence="9" id="KW-0436">Ligase</keyword>
<keyword evidence="8" id="KW-0021">Allosteric enzyme</keyword>
<evidence type="ECO:0000256" key="30">
    <source>
        <dbReference type="PROSITE-ProRule" id="PRU00409"/>
    </source>
</evidence>
<dbReference type="InterPro" id="IPR036897">
    <property type="entry name" value="CarbamoylP_synth_lsu_oligo_sf"/>
</dbReference>